<dbReference type="InterPro" id="IPR016645">
    <property type="entry name" value="UCP016134"/>
</dbReference>
<dbReference type="InterPro" id="IPR007374">
    <property type="entry name" value="ASCH_domain"/>
</dbReference>
<sequence length="114" mass="13379">MNLHTMGLFKEPFISIKEGRKTVEVRLNDEKRRKVNVGDLIEFILVPEDNETLKVEVLGVTVFATFQEMYESIPFEKFNCEGWTMDEMLNGTYEIYSKEQEEHWGTLAITIKKL</sequence>
<dbReference type="OrthoDB" id="9790388at2"/>
<dbReference type="AlphaFoldDB" id="A0A4Q0VUZ2"/>
<feature type="domain" description="ASCH" evidence="1">
    <location>
        <begin position="6"/>
        <end position="114"/>
    </location>
</feature>
<keyword evidence="3" id="KW-1185">Reference proteome</keyword>
<protein>
    <submittedName>
        <fullName evidence="2">ASCH domain-containing protein</fullName>
    </submittedName>
</protein>
<reference evidence="2 3" key="1">
    <citation type="journal article" date="2019" name="Int. J. Syst. Evol. Microbiol.">
        <title>Anaerobacillus alkaliphilus sp. nov., a novel alkaliphilic and moderately halophilic bacterium.</title>
        <authorList>
            <person name="Borsodi A.K."/>
            <person name="Aszalos J.M."/>
            <person name="Bihari P."/>
            <person name="Nagy I."/>
            <person name="Schumann P."/>
            <person name="Sproer C."/>
            <person name="Kovacs A.L."/>
            <person name="Boka K."/>
            <person name="Dobosy P."/>
            <person name="Ovari M."/>
            <person name="Szili-Kovacs T."/>
            <person name="Toth E."/>
        </authorList>
    </citation>
    <scope>NUCLEOTIDE SEQUENCE [LARGE SCALE GENOMIC DNA]</scope>
    <source>
        <strain evidence="2 3">B16-10</strain>
    </source>
</reference>
<dbReference type="Proteomes" id="UP000290649">
    <property type="component" value="Unassembled WGS sequence"/>
</dbReference>
<dbReference type="CDD" id="cd06555">
    <property type="entry name" value="ASCH_PF0470_like"/>
    <property type="match status" value="1"/>
</dbReference>
<dbReference type="Gene3D" id="2.30.130.30">
    <property type="entry name" value="Hypothetical protein"/>
    <property type="match status" value="1"/>
</dbReference>
<evidence type="ECO:0000259" key="1">
    <source>
        <dbReference type="SMART" id="SM01022"/>
    </source>
</evidence>
<evidence type="ECO:0000313" key="2">
    <source>
        <dbReference type="EMBL" id="RXJ02610.1"/>
    </source>
</evidence>
<dbReference type="SUPFAM" id="SSF88697">
    <property type="entry name" value="PUA domain-like"/>
    <property type="match status" value="1"/>
</dbReference>
<proteinExistence type="predicted"/>
<dbReference type="InterPro" id="IPR015947">
    <property type="entry name" value="PUA-like_sf"/>
</dbReference>
<dbReference type="PIRSF" id="PIRSF016134">
    <property type="entry name" value="UCP016134"/>
    <property type="match status" value="1"/>
</dbReference>
<gene>
    <name evidence="2" type="ORF">DS745_06475</name>
</gene>
<accession>A0A4Q0VUZ2</accession>
<comment type="caution">
    <text evidence="2">The sequence shown here is derived from an EMBL/GenBank/DDBJ whole genome shotgun (WGS) entry which is preliminary data.</text>
</comment>
<dbReference type="Pfam" id="PF04266">
    <property type="entry name" value="ASCH"/>
    <property type="match status" value="1"/>
</dbReference>
<dbReference type="RefSeq" id="WP_129077453.1">
    <property type="nucleotide sequence ID" value="NZ_QOUX01000023.1"/>
</dbReference>
<evidence type="ECO:0000313" key="3">
    <source>
        <dbReference type="Proteomes" id="UP000290649"/>
    </source>
</evidence>
<organism evidence="2 3">
    <name type="scientific">Anaerobacillus alkaliphilus</name>
    <dbReference type="NCBI Taxonomy" id="1548597"/>
    <lineage>
        <taxon>Bacteria</taxon>
        <taxon>Bacillati</taxon>
        <taxon>Bacillota</taxon>
        <taxon>Bacilli</taxon>
        <taxon>Bacillales</taxon>
        <taxon>Bacillaceae</taxon>
        <taxon>Anaerobacillus</taxon>
    </lineage>
</organism>
<dbReference type="EMBL" id="QOUX01000023">
    <property type="protein sequence ID" value="RXJ02610.1"/>
    <property type="molecule type" value="Genomic_DNA"/>
</dbReference>
<dbReference type="SMART" id="SM01022">
    <property type="entry name" value="ASCH"/>
    <property type="match status" value="1"/>
</dbReference>
<name>A0A4Q0VUZ2_9BACI</name>